<proteinExistence type="predicted"/>
<dbReference type="GO" id="GO:0008237">
    <property type="term" value="F:metallopeptidase activity"/>
    <property type="evidence" value="ECO:0007669"/>
    <property type="project" value="InterPro"/>
</dbReference>
<feature type="non-terminal residue" evidence="1">
    <location>
        <position position="1"/>
    </location>
</feature>
<dbReference type="InterPro" id="IPR024079">
    <property type="entry name" value="MetalloPept_cat_dom_sf"/>
</dbReference>
<accession>A0AA39FGX3</accession>
<comment type="caution">
    <text evidence="1">The sequence shown here is derived from an EMBL/GenBank/DDBJ whole genome shotgun (WGS) entry which is preliminary data.</text>
</comment>
<reference evidence="1" key="2">
    <citation type="submission" date="2023-03" db="EMBL/GenBank/DDBJ databases">
        <authorList>
            <person name="Inwood S.N."/>
            <person name="Skelly J.G."/>
            <person name="Guhlin J."/>
            <person name="Harrop T.W.R."/>
            <person name="Goldson S.G."/>
            <person name="Dearden P.K."/>
        </authorList>
    </citation>
    <scope>NUCLEOTIDE SEQUENCE</scope>
    <source>
        <strain evidence="1">Irish</strain>
        <tissue evidence="1">Whole body</tissue>
    </source>
</reference>
<sequence>DMLYSKLKKTKIQINIAGIVIGSAEDTFTFLNECFIKPPDAEKSMDPVCAFKQFKLFFESNERTIPTGSYDFIVYLTSDDMIRVKKDEKGREESYRVEDNTCAWIGLGENHGYLYENYVKEGESAKPIIATIQDEGQLKSFGIVAHEIGHLMSLYHDQSSPLTADGECCGYIMKPTSIHCMQCLSWSPTSEETLRLFF</sequence>
<evidence type="ECO:0008006" key="3">
    <source>
        <dbReference type="Google" id="ProtNLM"/>
    </source>
</evidence>
<gene>
    <name evidence="1" type="ORF">PV328_012256</name>
</gene>
<reference evidence="1" key="1">
    <citation type="journal article" date="2023" name="bioRxiv">
        <title>Scaffold-level genome assemblies of two parasitoid biocontrol wasps reveal the parthenogenesis mechanism and an associated novel virus.</title>
        <authorList>
            <person name="Inwood S."/>
            <person name="Skelly J."/>
            <person name="Guhlin J."/>
            <person name="Harrop T."/>
            <person name="Goldson S."/>
            <person name="Dearden P."/>
        </authorList>
    </citation>
    <scope>NUCLEOTIDE SEQUENCE</scope>
    <source>
        <strain evidence="1">Irish</strain>
        <tissue evidence="1">Whole body</tissue>
    </source>
</reference>
<dbReference type="Gene3D" id="3.40.390.10">
    <property type="entry name" value="Collagenase (Catalytic Domain)"/>
    <property type="match status" value="1"/>
</dbReference>
<protein>
    <recommendedName>
        <fullName evidence="3">Peptidase M12B domain-containing protein</fullName>
    </recommendedName>
</protein>
<evidence type="ECO:0000313" key="2">
    <source>
        <dbReference type="Proteomes" id="UP001168990"/>
    </source>
</evidence>
<dbReference type="SUPFAM" id="SSF55486">
    <property type="entry name" value="Metalloproteases ('zincins'), catalytic domain"/>
    <property type="match status" value="1"/>
</dbReference>
<dbReference type="AlphaFoldDB" id="A0AA39FGX3"/>
<organism evidence="1 2">
    <name type="scientific">Microctonus aethiopoides</name>
    <dbReference type="NCBI Taxonomy" id="144406"/>
    <lineage>
        <taxon>Eukaryota</taxon>
        <taxon>Metazoa</taxon>
        <taxon>Ecdysozoa</taxon>
        <taxon>Arthropoda</taxon>
        <taxon>Hexapoda</taxon>
        <taxon>Insecta</taxon>
        <taxon>Pterygota</taxon>
        <taxon>Neoptera</taxon>
        <taxon>Endopterygota</taxon>
        <taxon>Hymenoptera</taxon>
        <taxon>Apocrita</taxon>
        <taxon>Ichneumonoidea</taxon>
        <taxon>Braconidae</taxon>
        <taxon>Euphorinae</taxon>
        <taxon>Microctonus</taxon>
    </lineage>
</organism>
<dbReference type="EMBL" id="JAQQBS010000785">
    <property type="protein sequence ID" value="KAK0169280.1"/>
    <property type="molecule type" value="Genomic_DNA"/>
</dbReference>
<keyword evidence="2" id="KW-1185">Reference proteome</keyword>
<evidence type="ECO:0000313" key="1">
    <source>
        <dbReference type="EMBL" id="KAK0169280.1"/>
    </source>
</evidence>
<name>A0AA39FGX3_9HYME</name>
<dbReference type="Proteomes" id="UP001168990">
    <property type="component" value="Unassembled WGS sequence"/>
</dbReference>
<feature type="non-terminal residue" evidence="1">
    <location>
        <position position="198"/>
    </location>
</feature>